<dbReference type="SMART" id="SM00880">
    <property type="entry name" value="CHAD"/>
    <property type="match status" value="1"/>
</dbReference>
<sequence length="289" mass="33390">MSFRLRRSKSLPREVKRAARDELERVIEMLVEPVQDSDESIHQLRVGMKRMRALLRLLRDVLGEETYRAEQQRCKALADDFAGFRDAAVASALLDELLSGLPDPDLRIRIRAGFRGSPQVAAAASPGLDEALQRLRLMRRAVREWPLDSLRRRQLKARLGRQYRRGLRLYGDVGEDTAMALMHEWRKEVKRLLYQLELIRPEAGRTKVERRLKKLGSVLGDLHDLDMLELQIESHPELFWLDDRLALRRRLRERRAALRERALRLGGGIFAGSPAVFAQGRVAKWKAGH</sequence>
<dbReference type="Proteomes" id="UP000599578">
    <property type="component" value="Unassembled WGS sequence"/>
</dbReference>
<evidence type="ECO:0000259" key="1">
    <source>
        <dbReference type="PROSITE" id="PS51708"/>
    </source>
</evidence>
<comment type="caution">
    <text evidence="2">The sequence shown here is derived from an EMBL/GenBank/DDBJ whole genome shotgun (WGS) entry which is preliminary data.</text>
</comment>
<dbReference type="RefSeq" id="WP_188862867.1">
    <property type="nucleotide sequence ID" value="NZ_BMLT01000019.1"/>
</dbReference>
<reference evidence="2 3" key="1">
    <citation type="journal article" date="2014" name="Int. J. Syst. Evol. Microbiol.">
        <title>Complete genome sequence of Corynebacterium casei LMG S-19264T (=DSM 44701T), isolated from a smear-ripened cheese.</title>
        <authorList>
            <consortium name="US DOE Joint Genome Institute (JGI-PGF)"/>
            <person name="Walter F."/>
            <person name="Albersmeier A."/>
            <person name="Kalinowski J."/>
            <person name="Ruckert C."/>
        </authorList>
    </citation>
    <scope>NUCLEOTIDE SEQUENCE [LARGE SCALE GENOMIC DNA]</scope>
    <source>
        <strain evidence="2 3">CGMCC 1.7286</strain>
    </source>
</reference>
<proteinExistence type="predicted"/>
<name>A0A918DYS7_9GAMM</name>
<accession>A0A918DYS7</accession>
<evidence type="ECO:0000313" key="2">
    <source>
        <dbReference type="EMBL" id="GGO88687.1"/>
    </source>
</evidence>
<gene>
    <name evidence="2" type="ORF">GCM10011348_44720</name>
</gene>
<dbReference type="PANTHER" id="PTHR39339:SF1">
    <property type="entry name" value="CHAD DOMAIN-CONTAINING PROTEIN"/>
    <property type="match status" value="1"/>
</dbReference>
<evidence type="ECO:0000313" key="3">
    <source>
        <dbReference type="Proteomes" id="UP000599578"/>
    </source>
</evidence>
<organism evidence="2 3">
    <name type="scientific">Marinobacterium nitratireducens</name>
    <dbReference type="NCBI Taxonomy" id="518897"/>
    <lineage>
        <taxon>Bacteria</taxon>
        <taxon>Pseudomonadati</taxon>
        <taxon>Pseudomonadota</taxon>
        <taxon>Gammaproteobacteria</taxon>
        <taxon>Oceanospirillales</taxon>
        <taxon>Oceanospirillaceae</taxon>
        <taxon>Marinobacterium</taxon>
    </lineage>
</organism>
<dbReference type="InterPro" id="IPR007899">
    <property type="entry name" value="CHAD_dom"/>
</dbReference>
<dbReference type="PROSITE" id="PS51708">
    <property type="entry name" value="CHAD"/>
    <property type="match status" value="1"/>
</dbReference>
<dbReference type="InterPro" id="IPR038186">
    <property type="entry name" value="CHAD_dom_sf"/>
</dbReference>
<dbReference type="EMBL" id="BMLT01000019">
    <property type="protein sequence ID" value="GGO88687.1"/>
    <property type="molecule type" value="Genomic_DNA"/>
</dbReference>
<feature type="domain" description="CHAD" evidence="1">
    <location>
        <begin position="8"/>
        <end position="271"/>
    </location>
</feature>
<dbReference type="Pfam" id="PF05235">
    <property type="entry name" value="CHAD"/>
    <property type="match status" value="1"/>
</dbReference>
<protein>
    <submittedName>
        <fullName evidence="2">CHAD domain-containing protein</fullName>
    </submittedName>
</protein>
<dbReference type="PANTHER" id="PTHR39339">
    <property type="entry name" value="SLR1444 PROTEIN"/>
    <property type="match status" value="1"/>
</dbReference>
<dbReference type="Gene3D" id="1.40.20.10">
    <property type="entry name" value="CHAD domain"/>
    <property type="match status" value="1"/>
</dbReference>
<dbReference type="AlphaFoldDB" id="A0A918DYS7"/>
<keyword evidence="3" id="KW-1185">Reference proteome</keyword>